<reference evidence="3 4" key="1">
    <citation type="submission" date="2017-10" db="EMBL/GenBank/DDBJ databases">
        <title>Comparative genomics in systemic dimorphic fungi from Ajellomycetaceae.</title>
        <authorList>
            <person name="Munoz J.F."/>
            <person name="Mcewen J.G."/>
            <person name="Clay O.K."/>
            <person name="Cuomo C.A."/>
        </authorList>
    </citation>
    <scope>NUCLEOTIDE SEQUENCE [LARGE SCALE GENOMIC DNA]</scope>
    <source>
        <strain evidence="3 4">UAMH5409</strain>
    </source>
</reference>
<dbReference type="EMBL" id="PDNB01000014">
    <property type="protein sequence ID" value="PGH16828.1"/>
    <property type="molecule type" value="Genomic_DNA"/>
</dbReference>
<dbReference type="PROSITE" id="PS50206">
    <property type="entry name" value="RHODANESE_3"/>
    <property type="match status" value="1"/>
</dbReference>
<feature type="region of interest" description="Disordered" evidence="1">
    <location>
        <begin position="188"/>
        <end position="226"/>
    </location>
</feature>
<evidence type="ECO:0000256" key="1">
    <source>
        <dbReference type="SAM" id="MobiDB-lite"/>
    </source>
</evidence>
<feature type="compositionally biased region" description="Low complexity" evidence="1">
    <location>
        <begin position="113"/>
        <end position="129"/>
    </location>
</feature>
<dbReference type="Gene3D" id="3.40.250.10">
    <property type="entry name" value="Rhodanese-like domain"/>
    <property type="match status" value="1"/>
</dbReference>
<feature type="compositionally biased region" description="Low complexity" evidence="1">
    <location>
        <begin position="191"/>
        <end position="217"/>
    </location>
</feature>
<gene>
    <name evidence="3" type="ORF">AJ79_01472</name>
</gene>
<dbReference type="Proteomes" id="UP000223968">
    <property type="component" value="Unassembled WGS sequence"/>
</dbReference>
<dbReference type="PANTHER" id="PTHR44086:SF10">
    <property type="entry name" value="THIOSULFATE SULFURTRANSFERASE_RHODANESE-LIKE DOMAIN-CONTAINING PROTEIN 3"/>
    <property type="match status" value="1"/>
</dbReference>
<sequence>MSAARSLTTATTALSSPSRYAARLLRNGTGGAAARATTTCSARNYSSITTGFGRRQLQLQRNGGGVATGLRAWKKNNTFVENTLYGSSARCFSAERGKENGFKQYGFEEITASLPTSTSTSTSTETSPSSTPPPHPSPILIDVREPAELSATGIIPTALNIPIASHPDALFLSPDEFLTRFGFPKPGFEDSPASSSDAASETSASSSVSETSAGKASSEGKEGGREEGKADLVFYCKAGVRARAMAELAVKAGYDKGRVGVYEGSWLDWEKRGGRVERWEGED</sequence>
<dbReference type="SUPFAM" id="SSF52821">
    <property type="entry name" value="Rhodanese/Cell cycle control phosphatase"/>
    <property type="match status" value="1"/>
</dbReference>
<dbReference type="GO" id="GO:0004792">
    <property type="term" value="F:thiosulfate-cyanide sulfurtransferase activity"/>
    <property type="evidence" value="ECO:0007669"/>
    <property type="project" value="TreeGrafter"/>
</dbReference>
<evidence type="ECO:0000313" key="3">
    <source>
        <dbReference type="EMBL" id="PGH16828.1"/>
    </source>
</evidence>
<dbReference type="PANTHER" id="PTHR44086">
    <property type="entry name" value="THIOSULFATE SULFURTRANSFERASE RDL2, MITOCHONDRIAL-RELATED"/>
    <property type="match status" value="1"/>
</dbReference>
<protein>
    <recommendedName>
        <fullName evidence="2">Rhodanese domain-containing protein</fullName>
    </recommendedName>
</protein>
<evidence type="ECO:0000313" key="4">
    <source>
        <dbReference type="Proteomes" id="UP000223968"/>
    </source>
</evidence>
<feature type="domain" description="Rhodanese" evidence="2">
    <location>
        <begin position="134"/>
        <end position="278"/>
    </location>
</feature>
<name>A0A2B7Y7C7_9EURO</name>
<dbReference type="OrthoDB" id="566238at2759"/>
<dbReference type="Pfam" id="PF00581">
    <property type="entry name" value="Rhodanese"/>
    <property type="match status" value="1"/>
</dbReference>
<dbReference type="InterPro" id="IPR001763">
    <property type="entry name" value="Rhodanese-like_dom"/>
</dbReference>
<keyword evidence="4" id="KW-1185">Reference proteome</keyword>
<comment type="caution">
    <text evidence="3">The sequence shown here is derived from an EMBL/GenBank/DDBJ whole genome shotgun (WGS) entry which is preliminary data.</text>
</comment>
<dbReference type="STRING" id="1447875.A0A2B7Y7C7"/>
<organism evidence="3 4">
    <name type="scientific">Helicocarpus griseus UAMH5409</name>
    <dbReference type="NCBI Taxonomy" id="1447875"/>
    <lineage>
        <taxon>Eukaryota</taxon>
        <taxon>Fungi</taxon>
        <taxon>Dikarya</taxon>
        <taxon>Ascomycota</taxon>
        <taxon>Pezizomycotina</taxon>
        <taxon>Eurotiomycetes</taxon>
        <taxon>Eurotiomycetidae</taxon>
        <taxon>Onygenales</taxon>
        <taxon>Ajellomycetaceae</taxon>
        <taxon>Helicocarpus</taxon>
    </lineage>
</organism>
<dbReference type="SMART" id="SM00450">
    <property type="entry name" value="RHOD"/>
    <property type="match status" value="1"/>
</dbReference>
<evidence type="ECO:0000259" key="2">
    <source>
        <dbReference type="PROSITE" id="PS50206"/>
    </source>
</evidence>
<feature type="region of interest" description="Disordered" evidence="1">
    <location>
        <begin position="113"/>
        <end position="140"/>
    </location>
</feature>
<dbReference type="InterPro" id="IPR036873">
    <property type="entry name" value="Rhodanese-like_dom_sf"/>
</dbReference>
<proteinExistence type="predicted"/>
<dbReference type="AlphaFoldDB" id="A0A2B7Y7C7"/>
<accession>A0A2B7Y7C7</accession>
<dbReference type="GO" id="GO:0005739">
    <property type="term" value="C:mitochondrion"/>
    <property type="evidence" value="ECO:0007669"/>
    <property type="project" value="TreeGrafter"/>
</dbReference>